<sequence length="309" mass="32570">MNEYPSAVLALDAGQTGIRSVLINGDSRVEKHFDGLKTHIELFPQLTAVINDALADAPDEITVALGMTGLTDSQSKPKELLDSLDSKAHAMLLAHDSITGYLGAMGLNHGTVTAVGTGVVTLSVGEKEMARVDGWGNLIGDAGSAYWIGRTALEAGMRAYDGRGEKTALLDLLTDNFSHPENAYIELQTHPDKVAYIASFAKQVIDLANIDATARRVVENAGAELALSALAGARRTGNLDLSNPLFTWSGSVMKSELLRNAFGSAIKASAPNAILQPPIGEPIDGVALLPSVPSDSPLSAKIFSVRRLN</sequence>
<reference evidence="2" key="1">
    <citation type="submission" date="2020-05" db="EMBL/GenBank/DDBJ databases">
        <authorList>
            <person name="Chiriac C."/>
            <person name="Salcher M."/>
            <person name="Ghai R."/>
            <person name="Kavagutti S V."/>
        </authorList>
    </citation>
    <scope>NUCLEOTIDE SEQUENCE</scope>
</reference>
<organism evidence="2">
    <name type="scientific">freshwater metagenome</name>
    <dbReference type="NCBI Taxonomy" id="449393"/>
    <lineage>
        <taxon>unclassified sequences</taxon>
        <taxon>metagenomes</taxon>
        <taxon>ecological metagenomes</taxon>
    </lineage>
</organism>
<evidence type="ECO:0000259" key="1">
    <source>
        <dbReference type="Pfam" id="PF01869"/>
    </source>
</evidence>
<feature type="domain" description="ATPase BadF/BadG/BcrA/BcrD type" evidence="1">
    <location>
        <begin position="12"/>
        <end position="279"/>
    </location>
</feature>
<gene>
    <name evidence="2" type="ORF">UFOPK1618_00216</name>
</gene>
<dbReference type="EMBL" id="CAEZTF010000023">
    <property type="protein sequence ID" value="CAB4556001.1"/>
    <property type="molecule type" value="Genomic_DNA"/>
</dbReference>
<accession>A0A6J6CWP2</accession>
<evidence type="ECO:0000313" key="2">
    <source>
        <dbReference type="EMBL" id="CAB4556001.1"/>
    </source>
</evidence>
<dbReference type="PANTHER" id="PTHR43190:SF3">
    <property type="entry name" value="N-ACETYL-D-GLUCOSAMINE KINASE"/>
    <property type="match status" value="1"/>
</dbReference>
<dbReference type="SUPFAM" id="SSF53067">
    <property type="entry name" value="Actin-like ATPase domain"/>
    <property type="match status" value="1"/>
</dbReference>
<dbReference type="InterPro" id="IPR052519">
    <property type="entry name" value="Euk-type_GlcNAc_Kinase"/>
</dbReference>
<dbReference type="AlphaFoldDB" id="A0A6J6CWP2"/>
<dbReference type="InterPro" id="IPR043129">
    <property type="entry name" value="ATPase_NBD"/>
</dbReference>
<name>A0A6J6CWP2_9ZZZZ</name>
<protein>
    <submittedName>
        <fullName evidence="2">Unannotated protein</fullName>
    </submittedName>
</protein>
<proteinExistence type="predicted"/>
<dbReference type="Gene3D" id="3.30.420.40">
    <property type="match status" value="2"/>
</dbReference>
<dbReference type="Pfam" id="PF01869">
    <property type="entry name" value="BcrAD_BadFG"/>
    <property type="match status" value="1"/>
</dbReference>
<dbReference type="InterPro" id="IPR002731">
    <property type="entry name" value="ATPase_BadF"/>
</dbReference>
<dbReference type="PANTHER" id="PTHR43190">
    <property type="entry name" value="N-ACETYL-D-GLUCOSAMINE KINASE"/>
    <property type="match status" value="1"/>
</dbReference>